<reference evidence="6 7" key="1">
    <citation type="submission" date="2018-04" db="EMBL/GenBank/DDBJ databases">
        <title>Genomic Encyclopedia of Archaeal and Bacterial Type Strains, Phase II (KMG-II): from individual species to whole genera.</title>
        <authorList>
            <person name="Goeker M."/>
        </authorList>
    </citation>
    <scope>NUCLEOTIDE SEQUENCE [LARGE SCALE GENOMIC DNA]</scope>
    <source>
        <strain evidence="6 7">DSM 18064</strain>
    </source>
</reference>
<evidence type="ECO:0000256" key="1">
    <source>
        <dbReference type="ARBA" id="ARBA00001936"/>
    </source>
</evidence>
<dbReference type="PROSITE" id="PS00893">
    <property type="entry name" value="NUDIX_BOX"/>
    <property type="match status" value="1"/>
</dbReference>
<evidence type="ECO:0000313" key="6">
    <source>
        <dbReference type="EMBL" id="PTN00769.1"/>
    </source>
</evidence>
<comment type="caution">
    <text evidence="6">The sequence shown here is derived from an EMBL/GenBank/DDBJ whole genome shotgun (WGS) entry which is preliminary data.</text>
</comment>
<dbReference type="OrthoDB" id="9816040at2"/>
<dbReference type="Proteomes" id="UP000243859">
    <property type="component" value="Unassembled WGS sequence"/>
</dbReference>
<evidence type="ECO:0000313" key="7">
    <source>
        <dbReference type="Proteomes" id="UP000243859"/>
    </source>
</evidence>
<gene>
    <name evidence="4" type="primary">rppH</name>
    <name evidence="4" type="synonym">nudH</name>
    <name evidence="6" type="ORF">C8N32_12334</name>
</gene>
<comment type="function">
    <text evidence="4">Accelerates the degradation of transcripts by removing pyrophosphate from the 5'-end of triphosphorylated RNA, leading to a more labile monophosphorylated state that can stimulate subsequent ribonuclease cleavage.</text>
</comment>
<comment type="cofactor">
    <cofactor evidence="2">
        <name>Mg(2+)</name>
        <dbReference type="ChEBI" id="CHEBI:18420"/>
    </cofactor>
</comment>
<dbReference type="AlphaFoldDB" id="A0A2T5BP95"/>
<dbReference type="Gene3D" id="3.90.79.10">
    <property type="entry name" value="Nucleoside Triphosphate Pyrophosphohydrolase"/>
    <property type="match status" value="1"/>
</dbReference>
<organism evidence="6 7">
    <name type="scientific">Rhodovulum imhoffii</name>
    <dbReference type="NCBI Taxonomy" id="365340"/>
    <lineage>
        <taxon>Bacteria</taxon>
        <taxon>Pseudomonadati</taxon>
        <taxon>Pseudomonadota</taxon>
        <taxon>Alphaproteobacteria</taxon>
        <taxon>Rhodobacterales</taxon>
        <taxon>Paracoccaceae</taxon>
        <taxon>Rhodovulum</taxon>
    </lineage>
</organism>
<proteinExistence type="inferred from homology"/>
<dbReference type="GO" id="GO:0008893">
    <property type="term" value="F:guanosine-3',5'-bis(diphosphate) 3'-diphosphatase activity"/>
    <property type="evidence" value="ECO:0007669"/>
    <property type="project" value="TreeGrafter"/>
</dbReference>
<dbReference type="GO" id="GO:0019693">
    <property type="term" value="P:ribose phosphate metabolic process"/>
    <property type="evidence" value="ECO:0007669"/>
    <property type="project" value="TreeGrafter"/>
</dbReference>
<dbReference type="CDD" id="cd03671">
    <property type="entry name" value="NUDIX_Ap4A_hydrolase_plant_like"/>
    <property type="match status" value="1"/>
</dbReference>
<dbReference type="GO" id="GO:0006753">
    <property type="term" value="P:nucleoside phosphate metabolic process"/>
    <property type="evidence" value="ECO:0007669"/>
    <property type="project" value="TreeGrafter"/>
</dbReference>
<accession>A0A2T5BP95</accession>
<dbReference type="PANTHER" id="PTHR11839:SF22">
    <property type="entry name" value="NUDIX HYDROLASE 26, CHLOROPLASTIC"/>
    <property type="match status" value="1"/>
</dbReference>
<dbReference type="InterPro" id="IPR020476">
    <property type="entry name" value="Nudix_hydrolase"/>
</dbReference>
<keyword evidence="7" id="KW-1185">Reference proteome</keyword>
<evidence type="ECO:0000256" key="2">
    <source>
        <dbReference type="ARBA" id="ARBA00001946"/>
    </source>
</evidence>
<protein>
    <recommendedName>
        <fullName evidence="4">RNA pyrophosphohydrolase</fullName>
        <ecNumber evidence="4">3.6.1.-</ecNumber>
    </recommendedName>
    <alternativeName>
        <fullName evidence="4">(Di)nucleoside polyphosphate hydrolase</fullName>
    </alternativeName>
</protein>
<dbReference type="RefSeq" id="WP_107893471.1">
    <property type="nucleotide sequence ID" value="NZ_NHSI01000043.1"/>
</dbReference>
<dbReference type="PRINTS" id="PR00502">
    <property type="entry name" value="NUDIXFAMILY"/>
</dbReference>
<comment type="similarity">
    <text evidence="4">Belongs to the Nudix hydrolase family. RppH subfamily.</text>
</comment>
<dbReference type="PANTHER" id="PTHR11839">
    <property type="entry name" value="UDP/ADP-SUGAR PYROPHOSPHATASE"/>
    <property type="match status" value="1"/>
</dbReference>
<dbReference type="NCBIfam" id="NF001937">
    <property type="entry name" value="PRK00714.1-4"/>
    <property type="match status" value="1"/>
</dbReference>
<comment type="cofactor">
    <cofactor evidence="1">
        <name>Mn(2+)</name>
        <dbReference type="ChEBI" id="CHEBI:29035"/>
    </cofactor>
</comment>
<dbReference type="PROSITE" id="PS51462">
    <property type="entry name" value="NUDIX"/>
    <property type="match status" value="1"/>
</dbReference>
<dbReference type="InterPro" id="IPR020084">
    <property type="entry name" value="NUDIX_hydrolase_CS"/>
</dbReference>
<dbReference type="InterPro" id="IPR000086">
    <property type="entry name" value="NUDIX_hydrolase_dom"/>
</dbReference>
<dbReference type="NCBIfam" id="NF001936">
    <property type="entry name" value="PRK00714.1-3"/>
    <property type="match status" value="1"/>
</dbReference>
<name>A0A2T5BP95_9RHOB</name>
<feature type="domain" description="Nudix hydrolase" evidence="5">
    <location>
        <begin position="10"/>
        <end position="154"/>
    </location>
</feature>
<dbReference type="NCBIfam" id="NF001938">
    <property type="entry name" value="PRK00714.1-5"/>
    <property type="match status" value="1"/>
</dbReference>
<evidence type="ECO:0000259" key="5">
    <source>
        <dbReference type="PROSITE" id="PS51462"/>
    </source>
</evidence>
<sequence length="163" mass="18666">MTPAEIEALPYRPCVGVMLTNAEGKVFVGQRIDTEPPAWQMPQGGIDKGETPKEAALRELGEETGISPDLVGIAAETRGWVYYDLPHTLVPRIWKGRYRGQKQKWFLMRFLGRDDQIDIRTVHPEFSEWTWLDPEELVPGIVPFKREVYAQVVRELAPEIPRP</sequence>
<comment type="cofactor">
    <cofactor evidence="4">
        <name>a divalent metal cation</name>
        <dbReference type="ChEBI" id="CHEBI:60240"/>
    </cofactor>
</comment>
<dbReference type="GO" id="GO:0034432">
    <property type="term" value="F:bis(5'-adenosyl)-pentaphosphatase activity"/>
    <property type="evidence" value="ECO:0007669"/>
    <property type="project" value="TreeGrafter"/>
</dbReference>
<evidence type="ECO:0000256" key="4">
    <source>
        <dbReference type="HAMAP-Rule" id="MF_00298"/>
    </source>
</evidence>
<evidence type="ECO:0000256" key="3">
    <source>
        <dbReference type="ARBA" id="ARBA00022801"/>
    </source>
</evidence>
<keyword evidence="3 4" id="KW-0378">Hydrolase</keyword>
<dbReference type="SUPFAM" id="SSF55811">
    <property type="entry name" value="Nudix"/>
    <property type="match status" value="1"/>
</dbReference>
<dbReference type="Pfam" id="PF00293">
    <property type="entry name" value="NUDIX"/>
    <property type="match status" value="1"/>
</dbReference>
<dbReference type="HAMAP" id="MF_00298">
    <property type="entry name" value="Nudix_RppH"/>
    <property type="match status" value="1"/>
</dbReference>
<dbReference type="InterPro" id="IPR015797">
    <property type="entry name" value="NUDIX_hydrolase-like_dom_sf"/>
</dbReference>
<dbReference type="EC" id="3.6.1.-" evidence="4"/>
<dbReference type="InterPro" id="IPR022927">
    <property type="entry name" value="RppH"/>
</dbReference>
<feature type="short sequence motif" description="Nudix box" evidence="4">
    <location>
        <begin position="44"/>
        <end position="65"/>
    </location>
</feature>
<dbReference type="EMBL" id="QAAA01000023">
    <property type="protein sequence ID" value="PTN00769.1"/>
    <property type="molecule type" value="Genomic_DNA"/>
</dbReference>